<protein>
    <submittedName>
        <fullName evidence="1">Uncharacterized protein</fullName>
    </submittedName>
</protein>
<evidence type="ECO:0000313" key="1">
    <source>
        <dbReference type="EMBL" id="TWT31408.1"/>
    </source>
</evidence>
<dbReference type="OrthoDB" id="285717at2"/>
<dbReference type="Proteomes" id="UP000318878">
    <property type="component" value="Unassembled WGS sequence"/>
</dbReference>
<organism evidence="1 2">
    <name type="scientific">Blastopirellula retiformator</name>
    <dbReference type="NCBI Taxonomy" id="2527970"/>
    <lineage>
        <taxon>Bacteria</taxon>
        <taxon>Pseudomonadati</taxon>
        <taxon>Planctomycetota</taxon>
        <taxon>Planctomycetia</taxon>
        <taxon>Pirellulales</taxon>
        <taxon>Pirellulaceae</taxon>
        <taxon>Blastopirellula</taxon>
    </lineage>
</organism>
<proteinExistence type="predicted"/>
<comment type="caution">
    <text evidence="1">The sequence shown here is derived from an EMBL/GenBank/DDBJ whole genome shotgun (WGS) entry which is preliminary data.</text>
</comment>
<accession>A0A5C5UZ51</accession>
<dbReference type="RefSeq" id="WP_146433514.1">
    <property type="nucleotide sequence ID" value="NZ_SJPF01000004.1"/>
</dbReference>
<evidence type="ECO:0000313" key="2">
    <source>
        <dbReference type="Proteomes" id="UP000318878"/>
    </source>
</evidence>
<keyword evidence="2" id="KW-1185">Reference proteome</keyword>
<dbReference type="AlphaFoldDB" id="A0A5C5UZ51"/>
<dbReference type="EMBL" id="SJPF01000004">
    <property type="protein sequence ID" value="TWT31408.1"/>
    <property type="molecule type" value="Genomic_DNA"/>
</dbReference>
<reference evidence="1 2" key="1">
    <citation type="submission" date="2019-02" db="EMBL/GenBank/DDBJ databases">
        <title>Deep-cultivation of Planctomycetes and their phenomic and genomic characterization uncovers novel biology.</title>
        <authorList>
            <person name="Wiegand S."/>
            <person name="Jogler M."/>
            <person name="Boedeker C."/>
            <person name="Pinto D."/>
            <person name="Vollmers J."/>
            <person name="Rivas-Marin E."/>
            <person name="Kohn T."/>
            <person name="Peeters S.H."/>
            <person name="Heuer A."/>
            <person name="Rast P."/>
            <person name="Oberbeckmann S."/>
            <person name="Bunk B."/>
            <person name="Jeske O."/>
            <person name="Meyerdierks A."/>
            <person name="Storesund J.E."/>
            <person name="Kallscheuer N."/>
            <person name="Luecker S."/>
            <person name="Lage O.M."/>
            <person name="Pohl T."/>
            <person name="Merkel B.J."/>
            <person name="Hornburger P."/>
            <person name="Mueller R.-W."/>
            <person name="Bruemmer F."/>
            <person name="Labrenz M."/>
            <person name="Spormann A.M."/>
            <person name="Op Den Camp H."/>
            <person name="Overmann J."/>
            <person name="Amann R."/>
            <person name="Jetten M.S.M."/>
            <person name="Mascher T."/>
            <person name="Medema M.H."/>
            <person name="Devos D.P."/>
            <person name="Kaster A.-K."/>
            <person name="Ovreas L."/>
            <person name="Rohde M."/>
            <person name="Galperin M.Y."/>
            <person name="Jogler C."/>
        </authorList>
    </citation>
    <scope>NUCLEOTIDE SEQUENCE [LARGE SCALE GENOMIC DNA]</scope>
    <source>
        <strain evidence="1 2">Enr8</strain>
    </source>
</reference>
<sequence length="61" mass="6619">MLKELDVENLSAEEIEILLSCGSDILSPSQVLEVQLFVQRIGGLANAYEAVRVLKNMEAAG</sequence>
<name>A0A5C5UZ51_9BACT</name>
<gene>
    <name evidence="1" type="ORF">Enr8_33290</name>
</gene>